<dbReference type="Proteomes" id="UP000002866">
    <property type="component" value="Chromosome 1"/>
</dbReference>
<sequence length="127" mass="15085">MYGPPGDPYLIHEHAYYESGDLDDVLDPRTFNHEGGFHRPSEYGIGYKNYDFTLDEEVYSKSYMSIFTGHVYDHFDLYFIGFVIMVSIWLYIYFKELQSAWAWLFDDGDNDDEDKKLDSAKLRYIKV</sequence>
<keyword evidence="1" id="KW-1133">Transmembrane helix</keyword>
<dbReference type="FunCoup" id="I2GW28">
    <property type="interactions" value="47"/>
</dbReference>
<dbReference type="GeneID" id="14493727"/>
<gene>
    <name evidence="2" type="primary">TBLA0A05370</name>
    <name evidence="2" type="ORF">TBLA_0A05370</name>
</gene>
<protein>
    <submittedName>
        <fullName evidence="2">Uncharacterized protein</fullName>
    </submittedName>
</protein>
<evidence type="ECO:0000256" key="1">
    <source>
        <dbReference type="SAM" id="Phobius"/>
    </source>
</evidence>
<keyword evidence="1" id="KW-0472">Membrane</keyword>
<keyword evidence="1" id="KW-0812">Transmembrane</keyword>
<dbReference type="EMBL" id="HE806316">
    <property type="protein sequence ID" value="CCH58330.1"/>
    <property type="molecule type" value="Genomic_DNA"/>
</dbReference>
<dbReference type="AlphaFoldDB" id="I2GW28"/>
<dbReference type="InParanoid" id="I2GW28"/>
<keyword evidence="3" id="KW-1185">Reference proteome</keyword>
<organism evidence="2 3">
    <name type="scientific">Henningerozyma blattae (strain ATCC 34711 / CBS 6284 / DSM 70876 / NBRC 10599 / NRRL Y-10934 / UCD 77-7)</name>
    <name type="common">Yeast</name>
    <name type="synonym">Tetrapisispora blattae</name>
    <dbReference type="NCBI Taxonomy" id="1071380"/>
    <lineage>
        <taxon>Eukaryota</taxon>
        <taxon>Fungi</taxon>
        <taxon>Dikarya</taxon>
        <taxon>Ascomycota</taxon>
        <taxon>Saccharomycotina</taxon>
        <taxon>Saccharomycetes</taxon>
        <taxon>Saccharomycetales</taxon>
        <taxon>Saccharomycetaceae</taxon>
        <taxon>Henningerozyma</taxon>
    </lineage>
</organism>
<feature type="transmembrane region" description="Helical" evidence="1">
    <location>
        <begin position="77"/>
        <end position="94"/>
    </location>
</feature>
<dbReference type="eggNOG" id="ENOG502S7G5">
    <property type="taxonomic scope" value="Eukaryota"/>
</dbReference>
<dbReference type="RefSeq" id="XP_004177849.1">
    <property type="nucleotide sequence ID" value="XM_004177801.1"/>
</dbReference>
<evidence type="ECO:0000313" key="3">
    <source>
        <dbReference type="Proteomes" id="UP000002866"/>
    </source>
</evidence>
<dbReference type="OMA" id="LIHEHAY"/>
<dbReference type="OrthoDB" id="4067115at2759"/>
<accession>I2GW28</accession>
<name>I2GW28_HENB6</name>
<evidence type="ECO:0000313" key="2">
    <source>
        <dbReference type="EMBL" id="CCH58330.1"/>
    </source>
</evidence>
<proteinExistence type="predicted"/>
<dbReference type="HOGENOM" id="CLU_2005713_0_0_1"/>
<reference evidence="2 3" key="1">
    <citation type="journal article" date="2011" name="Proc. Natl. Acad. Sci. U.S.A.">
        <title>Evolutionary erosion of yeast sex chromosomes by mating-type switching accidents.</title>
        <authorList>
            <person name="Gordon J.L."/>
            <person name="Armisen D."/>
            <person name="Proux-Wera E."/>
            <person name="Oheigeartaigh S.S."/>
            <person name="Byrne K.P."/>
            <person name="Wolfe K.H."/>
        </authorList>
    </citation>
    <scope>NUCLEOTIDE SEQUENCE [LARGE SCALE GENOMIC DNA]</scope>
    <source>
        <strain evidence="3">ATCC 34711 / CBS 6284 / DSM 70876 / NBRC 10599 / NRRL Y-10934 / UCD 77-7</strain>
    </source>
</reference>
<dbReference type="KEGG" id="tbl:TBLA_0A05370"/>